<keyword evidence="2" id="KW-1133">Transmembrane helix</keyword>
<gene>
    <name evidence="3" type="primary">pilE1</name>
    <name evidence="3" type="ORF">BLL52_3597</name>
</gene>
<dbReference type="PRINTS" id="PR00813">
    <property type="entry name" value="BCTERIALGSPG"/>
</dbReference>
<dbReference type="SUPFAM" id="SSF54523">
    <property type="entry name" value="Pili subunits"/>
    <property type="match status" value="1"/>
</dbReference>
<dbReference type="PROSITE" id="PS00409">
    <property type="entry name" value="PROKAR_NTER_METHYL"/>
    <property type="match status" value="1"/>
</dbReference>
<dbReference type="Proteomes" id="UP000185911">
    <property type="component" value="Unassembled WGS sequence"/>
</dbReference>
<dbReference type="InterPro" id="IPR012902">
    <property type="entry name" value="N_methyl_site"/>
</dbReference>
<evidence type="ECO:0000313" key="4">
    <source>
        <dbReference type="Proteomes" id="UP000185911"/>
    </source>
</evidence>
<dbReference type="EMBL" id="MSYM01000018">
    <property type="protein sequence ID" value="OLP04781.1"/>
    <property type="molecule type" value="Genomic_DNA"/>
</dbReference>
<dbReference type="PANTHER" id="PTHR30093:SF47">
    <property type="entry name" value="TYPE IV PILUS NON-CORE MINOR PILIN PILE"/>
    <property type="match status" value="1"/>
</dbReference>
<dbReference type="InterPro" id="IPR000983">
    <property type="entry name" value="Bac_GSPG_pilin"/>
</dbReference>
<protein>
    <submittedName>
        <fullName evidence="3">Fimbrial protein pilin</fullName>
    </submittedName>
</protein>
<dbReference type="NCBIfam" id="TIGR02532">
    <property type="entry name" value="IV_pilin_GFxxxE"/>
    <property type="match status" value="1"/>
</dbReference>
<accession>A0A1Q8Y9R5</accession>
<evidence type="ECO:0000256" key="1">
    <source>
        <dbReference type="ARBA" id="ARBA00022481"/>
    </source>
</evidence>
<dbReference type="PANTHER" id="PTHR30093">
    <property type="entry name" value="GENERAL SECRETION PATHWAY PROTEIN G"/>
    <property type="match status" value="1"/>
</dbReference>
<dbReference type="Gene3D" id="3.30.700.10">
    <property type="entry name" value="Glycoprotein, Type 4 Pilin"/>
    <property type="match status" value="1"/>
</dbReference>
<dbReference type="GO" id="GO:0015627">
    <property type="term" value="C:type II protein secretion system complex"/>
    <property type="evidence" value="ECO:0007669"/>
    <property type="project" value="InterPro"/>
</dbReference>
<dbReference type="GO" id="GO:0015628">
    <property type="term" value="P:protein secretion by the type II secretion system"/>
    <property type="evidence" value="ECO:0007669"/>
    <property type="project" value="InterPro"/>
</dbReference>
<organism evidence="3 4">
    <name type="scientific">Rhodoferax antarcticus ANT.BR</name>
    <dbReference type="NCBI Taxonomy" id="1111071"/>
    <lineage>
        <taxon>Bacteria</taxon>
        <taxon>Pseudomonadati</taxon>
        <taxon>Pseudomonadota</taxon>
        <taxon>Betaproteobacteria</taxon>
        <taxon>Burkholderiales</taxon>
        <taxon>Comamonadaceae</taxon>
        <taxon>Rhodoferax</taxon>
    </lineage>
</organism>
<dbReference type="Pfam" id="PF16732">
    <property type="entry name" value="ComP_DUS"/>
    <property type="match status" value="1"/>
</dbReference>
<dbReference type="InterPro" id="IPR031982">
    <property type="entry name" value="PilE-like"/>
</dbReference>
<dbReference type="AlphaFoldDB" id="A0A1Q8Y9R5"/>
<evidence type="ECO:0000256" key="2">
    <source>
        <dbReference type="SAM" id="Phobius"/>
    </source>
</evidence>
<reference evidence="3 4" key="1">
    <citation type="submission" date="2017-01" db="EMBL/GenBank/DDBJ databases">
        <title>Genome sequence of Rhodoferax antarcticus ANT.BR, a psychrophilic purple nonsulfur bacterium from an Antarctic microbial mat.</title>
        <authorList>
            <person name="Baker J."/>
            <person name="Riester C."/>
            <person name="Skinner B."/>
            <person name="Newell A."/>
            <person name="Swingley W."/>
            <person name="Madigan M."/>
            <person name="Jung D."/>
            <person name="Asao M."/>
            <person name="Chen M."/>
            <person name="Loughlin P."/>
            <person name="Pan H."/>
            <person name="Lin S."/>
            <person name="Li N."/>
            <person name="Shaw J."/>
            <person name="Prado M."/>
            <person name="Sherman C."/>
            <person name="Li X."/>
            <person name="Tang J."/>
            <person name="Blankenship R."/>
            <person name="Zhao T."/>
            <person name="Touchman J."/>
            <person name="Sattley M."/>
        </authorList>
    </citation>
    <scope>NUCLEOTIDE SEQUENCE [LARGE SCALE GENOMIC DNA]</scope>
    <source>
        <strain evidence="3 4">ANT.BR</strain>
    </source>
</reference>
<keyword evidence="2" id="KW-0472">Membrane</keyword>
<dbReference type="Pfam" id="PF07963">
    <property type="entry name" value="N_methyl"/>
    <property type="match status" value="1"/>
</dbReference>
<dbReference type="RefSeq" id="WP_075587733.1">
    <property type="nucleotide sequence ID" value="NZ_MSYM01000018.1"/>
</dbReference>
<keyword evidence="1" id="KW-0488">Methylation</keyword>
<comment type="caution">
    <text evidence="3">The sequence shown here is derived from an EMBL/GenBank/DDBJ whole genome shotgun (WGS) entry which is preliminary data.</text>
</comment>
<keyword evidence="2" id="KW-0812">Transmembrane</keyword>
<keyword evidence="4" id="KW-1185">Reference proteome</keyword>
<proteinExistence type="predicted"/>
<feature type="transmembrane region" description="Helical" evidence="2">
    <location>
        <begin position="12"/>
        <end position="33"/>
    </location>
</feature>
<name>A0A1Q8Y9R5_9BURK</name>
<dbReference type="STRING" id="81479.RA876_11880"/>
<evidence type="ECO:0000313" key="3">
    <source>
        <dbReference type="EMBL" id="OLP04781.1"/>
    </source>
</evidence>
<dbReference type="GO" id="GO:0043683">
    <property type="term" value="P:type IV pilus assembly"/>
    <property type="evidence" value="ECO:0007669"/>
    <property type="project" value="InterPro"/>
</dbReference>
<dbReference type="InterPro" id="IPR045584">
    <property type="entry name" value="Pilin-like"/>
</dbReference>
<sequence length="144" mass="15084">MNKRLNASGFTLIELMIVVAVIGILAAIAMPSYSEYVARGKRAEARAEVLKAEGWLERYFTENNRYSDTPTSTVNAAFSSRFGAVPATGGANYNITLAVASATYTISATPEGSMAGDTCGSYSKTNTGSLAASGSGSDPKKCFK</sequence>